<dbReference type="Proteomes" id="UP000215914">
    <property type="component" value="Unassembled WGS sequence"/>
</dbReference>
<gene>
    <name evidence="1" type="ORF">HanXRQr2_Chr07g0290631</name>
</gene>
<comment type="caution">
    <text evidence="1">The sequence shown here is derived from an EMBL/GenBank/DDBJ whole genome shotgun (WGS) entry which is preliminary data.</text>
</comment>
<dbReference type="Gramene" id="mRNA:HanXRQr2_Chr07g0290631">
    <property type="protein sequence ID" value="CDS:HanXRQr2_Chr07g0290631.1"/>
    <property type="gene ID" value="HanXRQr2_Chr07g0290631"/>
</dbReference>
<dbReference type="EMBL" id="MNCJ02000322">
    <property type="protein sequence ID" value="KAF5798250.1"/>
    <property type="molecule type" value="Genomic_DNA"/>
</dbReference>
<accession>A0A9K3IKT6</accession>
<dbReference type="SUPFAM" id="SSF55008">
    <property type="entry name" value="HMA, heavy metal-associated domain"/>
    <property type="match status" value="1"/>
</dbReference>
<dbReference type="Gene3D" id="3.30.70.100">
    <property type="match status" value="1"/>
</dbReference>
<evidence type="ECO:0000313" key="1">
    <source>
        <dbReference type="EMBL" id="KAF5798250.1"/>
    </source>
</evidence>
<name>A0A9K3IKT6_HELAN</name>
<reference evidence="1" key="1">
    <citation type="journal article" date="2017" name="Nature">
        <title>The sunflower genome provides insights into oil metabolism, flowering and Asterid evolution.</title>
        <authorList>
            <person name="Badouin H."/>
            <person name="Gouzy J."/>
            <person name="Grassa C.J."/>
            <person name="Murat F."/>
            <person name="Staton S.E."/>
            <person name="Cottret L."/>
            <person name="Lelandais-Briere C."/>
            <person name="Owens G.L."/>
            <person name="Carrere S."/>
            <person name="Mayjonade B."/>
            <person name="Legrand L."/>
            <person name="Gill N."/>
            <person name="Kane N.C."/>
            <person name="Bowers J.E."/>
            <person name="Hubner S."/>
            <person name="Bellec A."/>
            <person name="Berard A."/>
            <person name="Berges H."/>
            <person name="Blanchet N."/>
            <person name="Boniface M.C."/>
            <person name="Brunel D."/>
            <person name="Catrice O."/>
            <person name="Chaidir N."/>
            <person name="Claudel C."/>
            <person name="Donnadieu C."/>
            <person name="Faraut T."/>
            <person name="Fievet G."/>
            <person name="Helmstetter N."/>
            <person name="King M."/>
            <person name="Knapp S.J."/>
            <person name="Lai Z."/>
            <person name="Le Paslier M.C."/>
            <person name="Lippi Y."/>
            <person name="Lorenzon L."/>
            <person name="Mandel J.R."/>
            <person name="Marage G."/>
            <person name="Marchand G."/>
            <person name="Marquand E."/>
            <person name="Bret-Mestries E."/>
            <person name="Morien E."/>
            <person name="Nambeesan S."/>
            <person name="Nguyen T."/>
            <person name="Pegot-Espagnet P."/>
            <person name="Pouilly N."/>
            <person name="Raftis F."/>
            <person name="Sallet E."/>
            <person name="Schiex T."/>
            <person name="Thomas J."/>
            <person name="Vandecasteele C."/>
            <person name="Vares D."/>
            <person name="Vear F."/>
            <person name="Vautrin S."/>
            <person name="Crespi M."/>
            <person name="Mangin B."/>
            <person name="Burke J.M."/>
            <person name="Salse J."/>
            <person name="Munos S."/>
            <person name="Vincourt P."/>
            <person name="Rieseberg L.H."/>
            <person name="Langlade N.B."/>
        </authorList>
    </citation>
    <scope>NUCLEOTIDE SEQUENCE</scope>
    <source>
        <tissue evidence="1">Leaves</tissue>
    </source>
</reference>
<organism evidence="1 2">
    <name type="scientific">Helianthus annuus</name>
    <name type="common">Common sunflower</name>
    <dbReference type="NCBI Taxonomy" id="4232"/>
    <lineage>
        <taxon>Eukaryota</taxon>
        <taxon>Viridiplantae</taxon>
        <taxon>Streptophyta</taxon>
        <taxon>Embryophyta</taxon>
        <taxon>Tracheophyta</taxon>
        <taxon>Spermatophyta</taxon>
        <taxon>Magnoliopsida</taxon>
        <taxon>eudicotyledons</taxon>
        <taxon>Gunneridae</taxon>
        <taxon>Pentapetalae</taxon>
        <taxon>asterids</taxon>
        <taxon>campanulids</taxon>
        <taxon>Asterales</taxon>
        <taxon>Asteraceae</taxon>
        <taxon>Asteroideae</taxon>
        <taxon>Heliantheae alliance</taxon>
        <taxon>Heliantheae</taxon>
        <taxon>Helianthus</taxon>
    </lineage>
</organism>
<protein>
    <submittedName>
        <fullName evidence="1">Heavy metal-associated domain superfamily</fullName>
    </submittedName>
</protein>
<keyword evidence="2" id="KW-1185">Reference proteome</keyword>
<reference evidence="1" key="2">
    <citation type="submission" date="2020-06" db="EMBL/GenBank/DDBJ databases">
        <title>Helianthus annuus Genome sequencing and assembly Release 2.</title>
        <authorList>
            <person name="Gouzy J."/>
            <person name="Langlade N."/>
            <person name="Munos S."/>
        </authorList>
    </citation>
    <scope>NUCLEOTIDE SEQUENCE</scope>
    <source>
        <tissue evidence="1">Leaves</tissue>
    </source>
</reference>
<sequence>MNVNGKDDMKLPLLEPFGAVVLDIKSVRNVDQGVRTLTFKIGGIECASCSTSELHELNGVEIAIVSPLQGQFVVKYIPISDHIYNCFKPVLGDVSSTPTYCKMR</sequence>
<dbReference type="InterPro" id="IPR036163">
    <property type="entry name" value="HMA_dom_sf"/>
</dbReference>
<proteinExistence type="predicted"/>
<dbReference type="AlphaFoldDB" id="A0A9K3IKT6"/>
<evidence type="ECO:0000313" key="2">
    <source>
        <dbReference type="Proteomes" id="UP000215914"/>
    </source>
</evidence>
<dbReference type="GO" id="GO:0046872">
    <property type="term" value="F:metal ion binding"/>
    <property type="evidence" value="ECO:0007669"/>
    <property type="project" value="InterPro"/>
</dbReference>